<feature type="transmembrane region" description="Helical" evidence="1">
    <location>
        <begin position="79"/>
        <end position="103"/>
    </location>
</feature>
<feature type="transmembrane region" description="Helical" evidence="1">
    <location>
        <begin position="132"/>
        <end position="155"/>
    </location>
</feature>
<feature type="transmembrane region" description="Helical" evidence="1">
    <location>
        <begin position="7"/>
        <end position="27"/>
    </location>
</feature>
<accession>W4F2X2</accession>
<dbReference type="Proteomes" id="UP000019062">
    <property type="component" value="Unassembled WGS sequence"/>
</dbReference>
<evidence type="ECO:0000313" key="3">
    <source>
        <dbReference type="Proteomes" id="UP000019062"/>
    </source>
</evidence>
<reference evidence="2 3" key="1">
    <citation type="journal article" date="2014" name="BMC Genomics">
        <title>Genomic comparison of sporeforming bacilli isolated from milk.</title>
        <authorList>
            <person name="Moreno Switt A.I."/>
            <person name="Andrus A.D."/>
            <person name="Ranieri M.L."/>
            <person name="Orsi R.H."/>
            <person name="Ivy R."/>
            <person name="den Bakker H.C."/>
            <person name="Martin N.H."/>
            <person name="Wiedmann M."/>
            <person name="Boor K.J."/>
        </authorList>
    </citation>
    <scope>NUCLEOTIDE SEQUENCE [LARGE SCALE GENOMIC DNA]</scope>
    <source>
        <strain evidence="2 3">FSL R5-213</strain>
    </source>
</reference>
<name>W4F2X2_9BACL</name>
<feature type="transmembrane region" description="Helical" evidence="1">
    <location>
        <begin position="47"/>
        <end position="67"/>
    </location>
</feature>
<gene>
    <name evidence="2" type="ORF">C176_08042</name>
</gene>
<protein>
    <submittedName>
        <fullName evidence="2">Uncharacterized protein</fullName>
    </submittedName>
</protein>
<comment type="caution">
    <text evidence="2">The sequence shown here is derived from an EMBL/GenBank/DDBJ whole genome shotgun (WGS) entry which is preliminary data.</text>
</comment>
<sequence length="166" mass="18861">MEKIKSHLFCFIYILSTVLTIGAFIFANLTTISPTNYGGGNGNFGLFPFFFLFPFIIVLISMTISYMHEFMYRKLQKGTIRMIVAGSLLGMILIVSITLIRAIQLKSLLAEVNPIYHEETKIPLLSIYSNAVFFNFFTFTLLILLCLFISGIMAYKDKQKSSMSVF</sequence>
<dbReference type="EMBL" id="ASQA01000013">
    <property type="protein sequence ID" value="ETT86647.1"/>
    <property type="molecule type" value="Genomic_DNA"/>
</dbReference>
<evidence type="ECO:0000313" key="2">
    <source>
        <dbReference type="EMBL" id="ETT86647.1"/>
    </source>
</evidence>
<dbReference type="AlphaFoldDB" id="W4F2X2"/>
<dbReference type="RefSeq" id="WP_038182411.1">
    <property type="nucleotide sequence ID" value="NZ_ASQA01000013.1"/>
</dbReference>
<organism evidence="2 3">
    <name type="scientific">Viridibacillus arenosi FSL R5-213</name>
    <dbReference type="NCBI Taxonomy" id="1227360"/>
    <lineage>
        <taxon>Bacteria</taxon>
        <taxon>Bacillati</taxon>
        <taxon>Bacillota</taxon>
        <taxon>Bacilli</taxon>
        <taxon>Bacillales</taxon>
        <taxon>Caryophanaceae</taxon>
        <taxon>Viridibacillus</taxon>
    </lineage>
</organism>
<dbReference type="eggNOG" id="ENOG5033DKA">
    <property type="taxonomic scope" value="Bacteria"/>
</dbReference>
<proteinExistence type="predicted"/>
<keyword evidence="1" id="KW-0472">Membrane</keyword>
<keyword evidence="1" id="KW-0812">Transmembrane</keyword>
<evidence type="ECO:0000256" key="1">
    <source>
        <dbReference type="SAM" id="Phobius"/>
    </source>
</evidence>
<keyword evidence="3" id="KW-1185">Reference proteome</keyword>
<keyword evidence="1" id="KW-1133">Transmembrane helix</keyword>